<evidence type="ECO:0000256" key="1">
    <source>
        <dbReference type="ARBA" id="ARBA00004496"/>
    </source>
</evidence>
<dbReference type="SUPFAM" id="SSF102114">
    <property type="entry name" value="Radical SAM enzymes"/>
    <property type="match status" value="1"/>
</dbReference>
<dbReference type="GO" id="GO:0030488">
    <property type="term" value="P:tRNA methylation"/>
    <property type="evidence" value="ECO:0007669"/>
    <property type="project" value="UniProtKB-UniRule"/>
</dbReference>
<comment type="cofactor">
    <cofactor evidence="14">
        <name>[4Fe-4S] cluster</name>
        <dbReference type="ChEBI" id="CHEBI:49883"/>
    </cofactor>
    <text evidence="14">Binds 1 [4Fe-4S] cluster. The cluster is coordinated with 3 cysteines and an exchangeable S-adenosyl-L-methionine.</text>
</comment>
<evidence type="ECO:0000256" key="10">
    <source>
        <dbReference type="ARBA" id="ARBA00022723"/>
    </source>
</evidence>
<proteinExistence type="inferred from homology"/>
<keyword evidence="3 14" id="KW-0004">4Fe-4S</keyword>
<comment type="miscellaneous">
    <text evidence="14">Reaction proceeds by a ping-pong mechanism involving intermediate methylation of a conserved cysteine residue.</text>
</comment>
<reference evidence="16 17" key="1">
    <citation type="submission" date="2016-10" db="EMBL/GenBank/DDBJ databases">
        <authorList>
            <person name="Varghese N."/>
            <person name="Submissions S."/>
        </authorList>
    </citation>
    <scope>NUCLEOTIDE SEQUENCE [LARGE SCALE GENOMIC DNA]</scope>
    <source>
        <strain evidence="16 17">LMG 18378</strain>
    </source>
</reference>
<keyword evidence="9 14" id="KW-0819">tRNA processing</keyword>
<organism evidence="16 17">
    <name type="scientific">Pseudomonas citronellolis</name>
    <dbReference type="NCBI Taxonomy" id="53408"/>
    <lineage>
        <taxon>Bacteria</taxon>
        <taxon>Pseudomonadati</taxon>
        <taxon>Pseudomonadota</taxon>
        <taxon>Gammaproteobacteria</taxon>
        <taxon>Pseudomonadales</taxon>
        <taxon>Pseudomonadaceae</taxon>
        <taxon>Pseudomonas</taxon>
    </lineage>
</organism>
<keyword evidence="6 14" id="KW-0489">Methyltransferase</keyword>
<keyword evidence="8 14" id="KW-0949">S-adenosyl-L-methionine</keyword>
<dbReference type="PANTHER" id="PTHR30544:SF5">
    <property type="entry name" value="RADICAL SAM CORE DOMAIN-CONTAINING PROTEIN"/>
    <property type="match status" value="1"/>
</dbReference>
<dbReference type="Pfam" id="PF21016">
    <property type="entry name" value="RlmN_N"/>
    <property type="match status" value="1"/>
</dbReference>
<comment type="catalytic activity">
    <reaction evidence="14">
        <text>adenosine(2503) in 23S rRNA + 2 reduced [2Fe-2S]-[ferredoxin] + 2 S-adenosyl-L-methionine = 2-methyladenosine(2503) in 23S rRNA + 5'-deoxyadenosine + L-methionine + 2 oxidized [2Fe-2S]-[ferredoxin] + S-adenosyl-L-homocysteine</text>
        <dbReference type="Rhea" id="RHEA:42916"/>
        <dbReference type="Rhea" id="RHEA-COMP:10000"/>
        <dbReference type="Rhea" id="RHEA-COMP:10001"/>
        <dbReference type="Rhea" id="RHEA-COMP:10152"/>
        <dbReference type="Rhea" id="RHEA-COMP:10282"/>
        <dbReference type="ChEBI" id="CHEBI:17319"/>
        <dbReference type="ChEBI" id="CHEBI:33737"/>
        <dbReference type="ChEBI" id="CHEBI:33738"/>
        <dbReference type="ChEBI" id="CHEBI:57844"/>
        <dbReference type="ChEBI" id="CHEBI:57856"/>
        <dbReference type="ChEBI" id="CHEBI:59789"/>
        <dbReference type="ChEBI" id="CHEBI:74411"/>
        <dbReference type="ChEBI" id="CHEBI:74497"/>
        <dbReference type="EC" id="2.1.1.192"/>
    </reaction>
</comment>
<dbReference type="GO" id="GO:0019843">
    <property type="term" value="F:rRNA binding"/>
    <property type="evidence" value="ECO:0007669"/>
    <property type="project" value="UniProtKB-UniRule"/>
</dbReference>
<keyword evidence="12 14" id="KW-0411">Iron-sulfur</keyword>
<dbReference type="SFLD" id="SFLDF00275">
    <property type="entry name" value="adenosine_C2_methyltransferase"/>
    <property type="match status" value="1"/>
</dbReference>
<dbReference type="GO" id="GO:0070475">
    <property type="term" value="P:rRNA base methylation"/>
    <property type="evidence" value="ECO:0007669"/>
    <property type="project" value="UniProtKB-UniRule"/>
</dbReference>
<evidence type="ECO:0000256" key="9">
    <source>
        <dbReference type="ARBA" id="ARBA00022694"/>
    </source>
</evidence>
<evidence type="ECO:0000256" key="11">
    <source>
        <dbReference type="ARBA" id="ARBA00023004"/>
    </source>
</evidence>
<feature type="binding site" evidence="14">
    <location>
        <position position="123"/>
    </location>
    <ligand>
        <name>[4Fe-4S] cluster</name>
        <dbReference type="ChEBI" id="CHEBI:49883"/>
        <note>4Fe-4S-S-AdoMet</note>
    </ligand>
</feature>
<dbReference type="InterPro" id="IPR048641">
    <property type="entry name" value="RlmN_N"/>
</dbReference>
<dbReference type="InterPro" id="IPR040072">
    <property type="entry name" value="Methyltransferase_A"/>
</dbReference>
<feature type="binding site" evidence="14">
    <location>
        <begin position="170"/>
        <end position="171"/>
    </location>
    <ligand>
        <name>S-adenosyl-L-methionine</name>
        <dbReference type="ChEBI" id="CHEBI:59789"/>
    </ligand>
</feature>
<evidence type="ECO:0000256" key="6">
    <source>
        <dbReference type="ARBA" id="ARBA00022603"/>
    </source>
</evidence>
<feature type="binding site" evidence="14">
    <location>
        <position position="302"/>
    </location>
    <ligand>
        <name>S-adenosyl-L-methionine</name>
        <dbReference type="ChEBI" id="CHEBI:59789"/>
    </ligand>
</feature>
<feature type="active site" description="Proton acceptor" evidence="14">
    <location>
        <position position="96"/>
    </location>
</feature>
<dbReference type="SFLD" id="SFLDS00029">
    <property type="entry name" value="Radical_SAM"/>
    <property type="match status" value="1"/>
</dbReference>
<evidence type="ECO:0000256" key="13">
    <source>
        <dbReference type="ARBA" id="ARBA00023157"/>
    </source>
</evidence>
<comment type="caution">
    <text evidence="14">Lacks conserved residue(s) required for the propagation of feature annotation.</text>
</comment>
<dbReference type="FunFam" id="3.20.20.70:FF:000008">
    <property type="entry name" value="Dual-specificity RNA methyltransferase RlmN"/>
    <property type="match status" value="1"/>
</dbReference>
<evidence type="ECO:0000256" key="4">
    <source>
        <dbReference type="ARBA" id="ARBA00022490"/>
    </source>
</evidence>
<dbReference type="InterPro" id="IPR004383">
    <property type="entry name" value="rRNA_lsu_MTrfase_RlmN/Cfr"/>
</dbReference>
<dbReference type="GO" id="GO:0051539">
    <property type="term" value="F:4 iron, 4 sulfur cluster binding"/>
    <property type="evidence" value="ECO:0007669"/>
    <property type="project" value="UniProtKB-UniRule"/>
</dbReference>
<keyword evidence="7 14" id="KW-0808">Transferase</keyword>
<feature type="binding site" evidence="14">
    <location>
        <begin position="224"/>
        <end position="226"/>
    </location>
    <ligand>
        <name>S-adenosyl-L-methionine</name>
        <dbReference type="ChEBI" id="CHEBI:59789"/>
    </ligand>
</feature>
<gene>
    <name evidence="14" type="primary">rlmN</name>
    <name evidence="16" type="ORF">SAMN05216577_106123</name>
</gene>
<dbReference type="GO" id="GO:0046872">
    <property type="term" value="F:metal ion binding"/>
    <property type="evidence" value="ECO:0007669"/>
    <property type="project" value="UniProtKB-KW"/>
</dbReference>
<comment type="similarity">
    <text evidence="2 14">Belongs to the radical SAM superfamily. RlmN family.</text>
</comment>
<comment type="catalytic activity">
    <reaction evidence="14">
        <text>adenosine(37) in tRNA + 2 reduced [2Fe-2S]-[ferredoxin] + 2 S-adenosyl-L-methionine = 2-methyladenosine(37) in tRNA + 5'-deoxyadenosine + L-methionine + 2 oxidized [2Fe-2S]-[ferredoxin] + S-adenosyl-L-homocysteine</text>
        <dbReference type="Rhea" id="RHEA:43332"/>
        <dbReference type="Rhea" id="RHEA-COMP:10000"/>
        <dbReference type="Rhea" id="RHEA-COMP:10001"/>
        <dbReference type="Rhea" id="RHEA-COMP:10162"/>
        <dbReference type="Rhea" id="RHEA-COMP:10485"/>
        <dbReference type="ChEBI" id="CHEBI:17319"/>
        <dbReference type="ChEBI" id="CHEBI:33737"/>
        <dbReference type="ChEBI" id="CHEBI:33738"/>
        <dbReference type="ChEBI" id="CHEBI:57844"/>
        <dbReference type="ChEBI" id="CHEBI:57856"/>
        <dbReference type="ChEBI" id="CHEBI:59789"/>
        <dbReference type="ChEBI" id="CHEBI:74411"/>
        <dbReference type="ChEBI" id="CHEBI:74497"/>
        <dbReference type="EC" id="2.1.1.192"/>
    </reaction>
</comment>
<dbReference type="InterPro" id="IPR058240">
    <property type="entry name" value="rSAM_sf"/>
</dbReference>
<dbReference type="PROSITE" id="PS51918">
    <property type="entry name" value="RADICAL_SAM"/>
    <property type="match status" value="1"/>
</dbReference>
<dbReference type="EC" id="2.1.1.192" evidence="14"/>
<dbReference type="Gene3D" id="1.10.150.530">
    <property type="match status" value="1"/>
</dbReference>
<keyword evidence="4 14" id="KW-0963">Cytoplasm</keyword>
<evidence type="ECO:0000313" key="16">
    <source>
        <dbReference type="EMBL" id="SFC49329.1"/>
    </source>
</evidence>
<evidence type="ECO:0000256" key="3">
    <source>
        <dbReference type="ARBA" id="ARBA00022485"/>
    </source>
</evidence>
<dbReference type="InterPro" id="IPR027492">
    <property type="entry name" value="RNA_MTrfase_RlmN"/>
</dbReference>
<evidence type="ECO:0000256" key="12">
    <source>
        <dbReference type="ARBA" id="ARBA00023014"/>
    </source>
</evidence>
<dbReference type="InterPro" id="IPR007197">
    <property type="entry name" value="rSAM"/>
</dbReference>
<evidence type="ECO:0000256" key="2">
    <source>
        <dbReference type="ARBA" id="ARBA00007544"/>
    </source>
</evidence>
<dbReference type="GO" id="GO:0070040">
    <property type="term" value="F:rRNA (adenine(2503)-C2-)-methyltransferase activity"/>
    <property type="evidence" value="ECO:0007669"/>
    <property type="project" value="UniProtKB-UniRule"/>
</dbReference>
<dbReference type="NCBIfam" id="TIGR00048">
    <property type="entry name" value="rRNA_mod_RlmN"/>
    <property type="match status" value="1"/>
</dbReference>
<protein>
    <recommendedName>
        <fullName evidence="14">Dual-specificity RNA methyltransferase RlmN</fullName>
        <ecNumber evidence="14">2.1.1.192</ecNumber>
    </recommendedName>
    <alternativeName>
        <fullName evidence="14">23S rRNA (adenine(2503)-C(2))-methyltransferase</fullName>
    </alternativeName>
    <alternativeName>
        <fullName evidence="14">23S rRNA m2A2503 methyltransferase</fullName>
    </alternativeName>
    <alternativeName>
        <fullName evidence="14">Ribosomal RNA large subunit methyltransferase N</fullName>
    </alternativeName>
    <alternativeName>
        <fullName evidence="14">tRNA (adenine(37)-C(2))-methyltransferase</fullName>
    </alternativeName>
    <alternativeName>
        <fullName evidence="14">tRNA m2A37 methyltransferase</fullName>
    </alternativeName>
</protein>
<keyword evidence="10 14" id="KW-0479">Metal-binding</keyword>
<dbReference type="HAMAP" id="MF_01849">
    <property type="entry name" value="RNA_methyltr_RlmN"/>
    <property type="match status" value="1"/>
</dbReference>
<comment type="caution">
    <text evidence="16">The sequence shown here is derived from an EMBL/GenBank/DDBJ whole genome shotgun (WGS) entry which is preliminary data.</text>
</comment>
<keyword evidence="17" id="KW-1185">Reference proteome</keyword>
<feature type="binding site" evidence="14">
    <location>
        <position position="120"/>
    </location>
    <ligand>
        <name>[4Fe-4S] cluster</name>
        <dbReference type="ChEBI" id="CHEBI:49883"/>
        <note>4Fe-4S-S-AdoMet</note>
    </ligand>
</feature>
<dbReference type="FunFam" id="1.10.150.530:FF:000003">
    <property type="entry name" value="Dual-specificity RNA methyltransferase RlmN"/>
    <property type="match status" value="1"/>
</dbReference>
<comment type="function">
    <text evidence="14">Specifically methylates position 2 of adenine 2503 in 23S rRNA and position 2 of adenine 37 in tRNAs. m2A2503 modification seems to play a crucial role in the proofreading step occurring at the peptidyl transferase center and thus would serve to optimize ribosomal fidelity.</text>
</comment>
<feature type="binding site" evidence="14">
    <location>
        <position position="116"/>
    </location>
    <ligand>
        <name>[4Fe-4S] cluster</name>
        <dbReference type="ChEBI" id="CHEBI:49883"/>
        <note>4Fe-4S-S-AdoMet</note>
    </ligand>
</feature>
<dbReference type="GO" id="GO:0000049">
    <property type="term" value="F:tRNA binding"/>
    <property type="evidence" value="ECO:0007669"/>
    <property type="project" value="UniProtKB-UniRule"/>
</dbReference>
<feature type="active site" description="S-methylcysteine intermediate" evidence="14">
    <location>
        <position position="345"/>
    </location>
</feature>
<evidence type="ECO:0000256" key="14">
    <source>
        <dbReference type="HAMAP-Rule" id="MF_01849"/>
    </source>
</evidence>
<keyword evidence="13 14" id="KW-1015">Disulfide bond</keyword>
<keyword evidence="5 14" id="KW-0698">rRNA processing</keyword>
<dbReference type="GO" id="GO:0005737">
    <property type="term" value="C:cytoplasm"/>
    <property type="evidence" value="ECO:0007669"/>
    <property type="project" value="UniProtKB-SubCell"/>
</dbReference>
<sequence>MTDTAAKANLLGMTKPQLEEFFESIGEKRFRAGQVMQWIHHFGAEDFDAMTNVGKALREKLKARAEIRGPEVVSQDISSDGTRKWVVRVASGSCVETVYIPQNGRGTLCVSSQAGCALDCSFCSTGKQGFNSDLTSAEIIGQVWLANKSFGTVPGKIDRAITNVVMMGMGEPLLNFDNVVTAMSIMMEDFGYGISKRKVTLSTSGVVPMIDKLGEVTDVSLALSLHAPNDELRNQLVPINKKYPLAVLLDACQRYITRLGKERVLTVEYTLLKDVNDQPEHAEQMIALLKEIPCKINLIPFNPFPHSGYERPSNNSIRRFQDMLHKGGFNVTVRTTRGDDIDAACGQLVGQVMDRTRRSERYIAVRQLAADAEKAPANRN</sequence>
<accession>A0AAQ1HL24</accession>
<dbReference type="Gene3D" id="3.20.20.70">
    <property type="entry name" value="Aldolase class I"/>
    <property type="match status" value="1"/>
</dbReference>
<dbReference type="RefSeq" id="WP_074979114.1">
    <property type="nucleotide sequence ID" value="NZ_FOLS01000006.1"/>
</dbReference>
<dbReference type="SFLD" id="SFLDG01062">
    <property type="entry name" value="methyltransferase_(Class_A)"/>
    <property type="match status" value="1"/>
</dbReference>
<name>A0AAQ1HL24_9PSED</name>
<evidence type="ECO:0000256" key="7">
    <source>
        <dbReference type="ARBA" id="ARBA00022679"/>
    </source>
</evidence>
<dbReference type="CDD" id="cd01335">
    <property type="entry name" value="Radical_SAM"/>
    <property type="match status" value="1"/>
</dbReference>
<evidence type="ECO:0000259" key="15">
    <source>
        <dbReference type="PROSITE" id="PS51918"/>
    </source>
</evidence>
<keyword evidence="11 14" id="KW-0408">Iron</keyword>
<feature type="binding site" evidence="14">
    <location>
        <position position="202"/>
    </location>
    <ligand>
        <name>S-adenosyl-L-methionine</name>
        <dbReference type="ChEBI" id="CHEBI:59789"/>
    </ligand>
</feature>
<dbReference type="GO" id="GO:0002935">
    <property type="term" value="F:tRNA (adenine(37)-C2)-methyltransferase activity"/>
    <property type="evidence" value="ECO:0007669"/>
    <property type="project" value="UniProtKB-UniRule"/>
</dbReference>
<dbReference type="PANTHER" id="PTHR30544">
    <property type="entry name" value="23S RRNA METHYLTRANSFERASE"/>
    <property type="match status" value="1"/>
</dbReference>
<dbReference type="AlphaFoldDB" id="A0AAQ1HL24"/>
<evidence type="ECO:0000313" key="17">
    <source>
        <dbReference type="Proteomes" id="UP000183385"/>
    </source>
</evidence>
<dbReference type="EMBL" id="FOLS01000006">
    <property type="protein sequence ID" value="SFC49329.1"/>
    <property type="molecule type" value="Genomic_DNA"/>
</dbReference>
<dbReference type="Pfam" id="PF04055">
    <property type="entry name" value="Radical_SAM"/>
    <property type="match status" value="1"/>
</dbReference>
<evidence type="ECO:0000256" key="5">
    <source>
        <dbReference type="ARBA" id="ARBA00022552"/>
    </source>
</evidence>
<evidence type="ECO:0000256" key="8">
    <source>
        <dbReference type="ARBA" id="ARBA00022691"/>
    </source>
</evidence>
<feature type="domain" description="Radical SAM core" evidence="15">
    <location>
        <begin position="102"/>
        <end position="342"/>
    </location>
</feature>
<comment type="subcellular location">
    <subcellularLocation>
        <location evidence="1 14">Cytoplasm</location>
    </subcellularLocation>
</comment>
<dbReference type="Proteomes" id="UP000183385">
    <property type="component" value="Unassembled WGS sequence"/>
</dbReference>
<dbReference type="PIRSF" id="PIRSF006004">
    <property type="entry name" value="CHP00048"/>
    <property type="match status" value="1"/>
</dbReference>
<dbReference type="InterPro" id="IPR013785">
    <property type="entry name" value="Aldolase_TIM"/>
</dbReference>